<dbReference type="InterPro" id="IPR027417">
    <property type="entry name" value="P-loop_NTPase"/>
</dbReference>
<dbReference type="EMBL" id="PJEX01000148">
    <property type="protein sequence ID" value="TKW54212.1"/>
    <property type="molecule type" value="Genomic_DNA"/>
</dbReference>
<proteinExistence type="inferred from homology"/>
<keyword evidence="8" id="KW-1185">Reference proteome</keyword>
<dbReference type="Proteomes" id="UP000310108">
    <property type="component" value="Unassembled WGS sequence"/>
</dbReference>
<evidence type="ECO:0000313" key="7">
    <source>
        <dbReference type="EMBL" id="TKW54212.1"/>
    </source>
</evidence>
<dbReference type="Gene3D" id="3.30.465.10">
    <property type="match status" value="1"/>
</dbReference>
<comment type="caution">
    <text evidence="7">The sequence shown here is derived from an EMBL/GenBank/DDBJ whole genome shotgun (WGS) entry which is preliminary data.</text>
</comment>
<dbReference type="PROSITE" id="PS51387">
    <property type="entry name" value="FAD_PCMH"/>
    <property type="match status" value="1"/>
</dbReference>
<evidence type="ECO:0000259" key="6">
    <source>
        <dbReference type="PROSITE" id="PS51387"/>
    </source>
</evidence>
<evidence type="ECO:0000256" key="5">
    <source>
        <dbReference type="SAM" id="MobiDB-lite"/>
    </source>
</evidence>
<evidence type="ECO:0000256" key="2">
    <source>
        <dbReference type="ARBA" id="ARBA00022630"/>
    </source>
</evidence>
<evidence type="ECO:0000256" key="3">
    <source>
        <dbReference type="ARBA" id="ARBA00022827"/>
    </source>
</evidence>
<dbReference type="PANTHER" id="PTHR42973:SF25">
    <property type="entry name" value="PHOSPHOMEVALONATE KINASE"/>
    <property type="match status" value="1"/>
</dbReference>
<gene>
    <name evidence="7" type="primary">apt</name>
    <name evidence="7" type="ORF">CTA1_4443</name>
</gene>
<feature type="domain" description="FAD-binding PCMH-type" evidence="6">
    <location>
        <begin position="322"/>
        <end position="509"/>
    </location>
</feature>
<dbReference type="InterPro" id="IPR016169">
    <property type="entry name" value="FAD-bd_PCMH_sub2"/>
</dbReference>
<evidence type="ECO:0000256" key="1">
    <source>
        <dbReference type="ARBA" id="ARBA00005466"/>
    </source>
</evidence>
<keyword evidence="3" id="KW-0274">FAD</keyword>
<dbReference type="GO" id="GO:0071949">
    <property type="term" value="F:FAD binding"/>
    <property type="evidence" value="ECO:0007669"/>
    <property type="project" value="InterPro"/>
</dbReference>
<dbReference type="Gene3D" id="3.40.462.20">
    <property type="match status" value="1"/>
</dbReference>
<dbReference type="InterPro" id="IPR050416">
    <property type="entry name" value="FAD-linked_Oxidoreductase"/>
</dbReference>
<dbReference type="GO" id="GO:0005737">
    <property type="term" value="C:cytoplasm"/>
    <property type="evidence" value="ECO:0007669"/>
    <property type="project" value="InterPro"/>
</dbReference>
<dbReference type="AlphaFoldDB" id="A0A4U6XG36"/>
<dbReference type="GO" id="GO:0019287">
    <property type="term" value="P:isopentenyl diphosphate biosynthetic process, mevalonate pathway"/>
    <property type="evidence" value="ECO:0007669"/>
    <property type="project" value="UniProtKB-UniPathway"/>
</dbReference>
<keyword evidence="4" id="KW-0560">Oxidoreductase</keyword>
<evidence type="ECO:0000256" key="4">
    <source>
        <dbReference type="ARBA" id="ARBA00023002"/>
    </source>
</evidence>
<feature type="region of interest" description="Disordered" evidence="5">
    <location>
        <begin position="919"/>
        <end position="944"/>
    </location>
</feature>
<reference evidence="7 8" key="1">
    <citation type="journal article" date="2019" name="PLoS ONE">
        <title>Comparative genome analysis indicates high evolutionary potential of pathogenicity genes in Colletotrichum tanaceti.</title>
        <authorList>
            <person name="Lelwala R.V."/>
            <person name="Korhonen P.K."/>
            <person name="Young N.D."/>
            <person name="Scott J.B."/>
            <person name="Ades P.A."/>
            <person name="Gasser R.B."/>
            <person name="Taylor P.W.J."/>
        </authorList>
    </citation>
    <scope>NUCLEOTIDE SEQUENCE [LARGE SCALE GENOMIC DNA]</scope>
    <source>
        <strain evidence="7">BRIP57314</strain>
    </source>
</reference>
<dbReference type="InterPro" id="IPR029063">
    <property type="entry name" value="SAM-dependent_MTases_sf"/>
</dbReference>
<dbReference type="CDD" id="cd06223">
    <property type="entry name" value="PRTases_typeI"/>
    <property type="match status" value="1"/>
</dbReference>
<dbReference type="GO" id="GO:0016491">
    <property type="term" value="F:oxidoreductase activity"/>
    <property type="evidence" value="ECO:0007669"/>
    <property type="project" value="UniProtKB-KW"/>
</dbReference>
<dbReference type="Pfam" id="PF01565">
    <property type="entry name" value="FAD_binding_4"/>
    <property type="match status" value="1"/>
</dbReference>
<dbReference type="Pfam" id="PF00156">
    <property type="entry name" value="Pribosyltran"/>
    <property type="match status" value="1"/>
</dbReference>
<dbReference type="Gene3D" id="3.40.50.150">
    <property type="entry name" value="Vaccinia Virus protein VP39"/>
    <property type="match status" value="1"/>
</dbReference>
<name>A0A4U6XG36_9PEZI</name>
<protein>
    <submittedName>
        <fullName evidence="7">Adenine phosphoribosyltransferase</fullName>
    </submittedName>
</protein>
<keyword evidence="2" id="KW-0285">Flavoprotein</keyword>
<keyword evidence="7" id="KW-0328">Glycosyltransferase</keyword>
<dbReference type="InterPro" id="IPR036318">
    <property type="entry name" value="FAD-bd_PCMH-like_sf"/>
</dbReference>
<dbReference type="InterPro" id="IPR000836">
    <property type="entry name" value="PRTase_dom"/>
</dbReference>
<dbReference type="GO" id="GO:0016757">
    <property type="term" value="F:glycosyltransferase activity"/>
    <property type="evidence" value="ECO:0007669"/>
    <property type="project" value="UniProtKB-KW"/>
</dbReference>
<dbReference type="InterPro" id="IPR006094">
    <property type="entry name" value="Oxid_FAD_bind_N"/>
</dbReference>
<dbReference type="STRING" id="1306861.A0A4U6XG36"/>
<dbReference type="Gene3D" id="3.40.50.300">
    <property type="entry name" value="P-loop containing nucleotide triphosphate hydrolases"/>
    <property type="match status" value="1"/>
</dbReference>
<dbReference type="GO" id="GO:0004631">
    <property type="term" value="F:phosphomevalonate kinase activity"/>
    <property type="evidence" value="ECO:0007669"/>
    <property type="project" value="InterPro"/>
</dbReference>
<sequence length="1177" mass="126834">MSTLDYLKLTLRQKAPEDASLKQPLSDMQYSTGFSIVSRSPGCTTYQDFIVPQLHQLLMPVFSSRADVSVLEVGPGQKSVLGDLPIGLRKKIGRYAAFEPNGLFAAGLKTWLSSGSTSNKDLPLPCLKSAPDIRQAPFFESLGPSPVRGGGANTSMSDGDDGFNVILFCHSMYGMNPKRKFIEKALAMLVEQPEEGIVVVFHRDGTLYFDGLVCHQTARFPTGVVRVADDDEALDCFSSFIAGFAMRDMHVRAEWRKVCRALGRREGGGGGSCHGHLLFNAPDIMATFTRHCTTLPDLEAQVPVVKQKGEEAVKIKNREARLNNRPASIVRPTEIRQVQQCVRWALKHSVGLTVLSGGHSGHCLWPNVVSVDMGAFDQIHVVSAGHDSGPGCLVVAGAGCKTGDIVREAMAAGVTVPLGARPSVGAGLWLQGGIGHLARLYGLACDAVVGAVMVGVDSGRVLCVGRVPRQHQPVDALRPDNGSDLLWAIKGAGTNLGIVISVTFAAYPAPTFLTRNWFLPLGGPGSSHEPRLKLRELDRLVASKLPRNCSADAYMYWDAGQLHLGVTLMESFPNELRPATSTPISALVATLWGPEAEEPKLVDSVGMFETDLYMTGGMHGGHGGGKTSSFKRCLFLKGISAANIVDVLVAAVETRPSPLCYLHLLHGGGAVGDVSDDATAFGCRDWDFACVVTGVWPRERDGTDTNRAVVDWVYQVARDLLPLSTGAYGADLGPDPRDAPLAAKAFGPNRPRLVRLKLSSDPCNVLAYACPLPLALMQHKLIILVTGDSCAGKDYCADVWASVFMQGSDNRLRARVSSISDAMKRKYAAATGIDLKRLLNERAYKEQHRPALTAFFRDQVRQRPRLPEETFLNVVCDAADADVLLITGMRDKAPVAALSHLVPASRLLEVQVKASEETRRARRARCRGAEDDSENNNDKDDANDGAELVVVDHRPNFLFENDAAGAEAAKRFAEKHLVPFSHEDLYRLASMVRAIPDFPRPGVVFRDVLNIAQQPGGLALCTSLLETHFVGDWKKVDAVACCEAGGYIFASALAHRVNVPLALVREAGKLPPPTVSVLKSPSHISSMVSSTGSGEKRVEMGRNAVPRSGRVVVVEDVLATGETLCAVLQLLGEAGIDAEQVGVMAVAEFPIHCGRALLRQRGFGRVNIQSLLVFDGE</sequence>
<organism evidence="7 8">
    <name type="scientific">Colletotrichum tanaceti</name>
    <dbReference type="NCBI Taxonomy" id="1306861"/>
    <lineage>
        <taxon>Eukaryota</taxon>
        <taxon>Fungi</taxon>
        <taxon>Dikarya</taxon>
        <taxon>Ascomycota</taxon>
        <taxon>Pezizomycotina</taxon>
        <taxon>Sordariomycetes</taxon>
        <taxon>Hypocreomycetidae</taxon>
        <taxon>Glomerellales</taxon>
        <taxon>Glomerellaceae</taxon>
        <taxon>Colletotrichum</taxon>
        <taxon>Colletotrichum destructivum species complex</taxon>
    </lineage>
</organism>
<dbReference type="OrthoDB" id="363185at2759"/>
<dbReference type="Pfam" id="PF04275">
    <property type="entry name" value="P-mevalo_kinase"/>
    <property type="match status" value="1"/>
</dbReference>
<dbReference type="Gene3D" id="3.40.50.2020">
    <property type="match status" value="1"/>
</dbReference>
<accession>A0A4U6XG36</accession>
<dbReference type="InterPro" id="IPR005919">
    <property type="entry name" value="Pmev_kin_anim"/>
</dbReference>
<dbReference type="InterPro" id="IPR029057">
    <property type="entry name" value="PRTase-like"/>
</dbReference>
<dbReference type="UniPathway" id="UPA00057">
    <property type="reaction ID" value="UER00099"/>
</dbReference>
<comment type="similarity">
    <text evidence="1">Belongs to the oxygen-dependent FAD-linked oxidoreductase family.</text>
</comment>
<dbReference type="InterPro" id="IPR016166">
    <property type="entry name" value="FAD-bd_PCMH"/>
</dbReference>
<dbReference type="SUPFAM" id="SSF53271">
    <property type="entry name" value="PRTase-like"/>
    <property type="match status" value="1"/>
</dbReference>
<dbReference type="SUPFAM" id="SSF56176">
    <property type="entry name" value="FAD-binding/transporter-associated domain-like"/>
    <property type="match status" value="1"/>
</dbReference>
<evidence type="ECO:0000313" key="8">
    <source>
        <dbReference type="Proteomes" id="UP000310108"/>
    </source>
</evidence>
<dbReference type="GO" id="GO:0006695">
    <property type="term" value="P:cholesterol biosynthetic process"/>
    <property type="evidence" value="ECO:0007669"/>
    <property type="project" value="InterPro"/>
</dbReference>
<dbReference type="PANTHER" id="PTHR42973">
    <property type="entry name" value="BINDING OXIDOREDUCTASE, PUTATIVE (AFU_ORTHOLOGUE AFUA_1G17690)-RELATED"/>
    <property type="match status" value="1"/>
</dbReference>
<keyword evidence="7" id="KW-0808">Transferase</keyword>